<proteinExistence type="predicted"/>
<dbReference type="Gene3D" id="3.90.1200.10">
    <property type="match status" value="1"/>
</dbReference>
<protein>
    <submittedName>
        <fullName evidence="2">Phosphotransferase</fullName>
    </submittedName>
</protein>
<dbReference type="RefSeq" id="WP_267151425.1">
    <property type="nucleotide sequence ID" value="NZ_JAPMLT010000004.1"/>
</dbReference>
<dbReference type="PANTHER" id="PTHR39179:SF1">
    <property type="entry name" value="SPORE COAT PROTEIN I"/>
    <property type="match status" value="1"/>
</dbReference>
<name>A0ABT3X2Z6_9BACL</name>
<comment type="caution">
    <text evidence="2">The sequence shown here is derived from an EMBL/GenBank/DDBJ whole genome shotgun (WGS) entry which is preliminary data.</text>
</comment>
<evidence type="ECO:0000259" key="1">
    <source>
        <dbReference type="Pfam" id="PF01636"/>
    </source>
</evidence>
<dbReference type="InterPro" id="IPR002575">
    <property type="entry name" value="Aminoglycoside_PTrfase"/>
</dbReference>
<dbReference type="EMBL" id="JAPMLT010000004">
    <property type="protein sequence ID" value="MCX7570172.1"/>
    <property type="molecule type" value="Genomic_DNA"/>
</dbReference>
<sequence length="309" mass="35458">MTRLERAYGLSFRGTVRLRTVVGVKTSGGAMMIKRYKGTGMRRRLGALGEALDRAVQAGAEVAPYLQTRDNGYFVEAEEGLWTLQPWLPGRHTAMTVKEERIAAAEALARLHAVPVGRGGRSALLQVPPLWEKYRYRLERAQEASLRATTLRDLWRPYAEQARQSLLLLRGVNQRALETDMRHGSLCHRDPAPHNLIWQGGRSALIDFDLAGLDVRAHDLYQLMNHALYLNGWQPGLFSEMIEAYDRVYPLCQDNRRVIDALMKYPALVVREWYDFGKANDRRAFWPRLQWAVTQEDRRERETKKGTSP</sequence>
<dbReference type="PANTHER" id="PTHR39179">
    <property type="entry name" value="SPORE COAT PROTEIN I"/>
    <property type="match status" value="1"/>
</dbReference>
<keyword evidence="3" id="KW-1185">Reference proteome</keyword>
<gene>
    <name evidence="2" type="ORF">OS242_09375</name>
</gene>
<dbReference type="Pfam" id="PF01636">
    <property type="entry name" value="APH"/>
    <property type="match status" value="1"/>
</dbReference>
<feature type="domain" description="Aminoglycoside phosphotransferase" evidence="1">
    <location>
        <begin position="24"/>
        <end position="246"/>
    </location>
</feature>
<dbReference type="InterPro" id="IPR011009">
    <property type="entry name" value="Kinase-like_dom_sf"/>
</dbReference>
<dbReference type="SUPFAM" id="SSF56112">
    <property type="entry name" value="Protein kinase-like (PK-like)"/>
    <property type="match status" value="1"/>
</dbReference>
<dbReference type="Gene3D" id="3.30.200.20">
    <property type="entry name" value="Phosphorylase Kinase, domain 1"/>
    <property type="match status" value="1"/>
</dbReference>
<dbReference type="InterPro" id="IPR047175">
    <property type="entry name" value="CotS-like"/>
</dbReference>
<evidence type="ECO:0000313" key="3">
    <source>
        <dbReference type="Proteomes" id="UP001208017"/>
    </source>
</evidence>
<evidence type="ECO:0000313" key="2">
    <source>
        <dbReference type="EMBL" id="MCX7570172.1"/>
    </source>
</evidence>
<accession>A0ABT3X2Z6</accession>
<organism evidence="2 3">
    <name type="scientific">Tumebacillus lacus</name>
    <dbReference type="NCBI Taxonomy" id="2995335"/>
    <lineage>
        <taxon>Bacteria</taxon>
        <taxon>Bacillati</taxon>
        <taxon>Bacillota</taxon>
        <taxon>Bacilli</taxon>
        <taxon>Bacillales</taxon>
        <taxon>Alicyclobacillaceae</taxon>
        <taxon>Tumebacillus</taxon>
    </lineage>
</organism>
<dbReference type="Proteomes" id="UP001208017">
    <property type="component" value="Unassembled WGS sequence"/>
</dbReference>
<reference evidence="2 3" key="1">
    <citation type="submission" date="2022-11" db="EMBL/GenBank/DDBJ databases">
        <title>Study of microbial diversity in lake waters.</title>
        <authorList>
            <person name="Zhang J."/>
        </authorList>
    </citation>
    <scope>NUCLEOTIDE SEQUENCE [LARGE SCALE GENOMIC DNA]</scope>
    <source>
        <strain evidence="2 3">DT12</strain>
    </source>
</reference>